<feature type="compositionally biased region" description="Basic and acidic residues" evidence="1">
    <location>
        <begin position="59"/>
        <end position="78"/>
    </location>
</feature>
<evidence type="ECO:0000256" key="1">
    <source>
        <dbReference type="SAM" id="MobiDB-lite"/>
    </source>
</evidence>
<comment type="caution">
    <text evidence="2">The sequence shown here is derived from an EMBL/GenBank/DDBJ whole genome shotgun (WGS) entry which is preliminary data.</text>
</comment>
<proteinExistence type="predicted"/>
<sequence length="155" mass="17588">MAPKIKELVIHRNRKYAWQYGNSVGYNIGLTVEDDESNLMEMKELLHKELTTLAITEEERCRDEAGASAELERIKNTEGENENLSYPTEKKKPLPKLPRNTLKIDTSRVYKISNTKCNVCSGLISWDLRPDRPTPLHVNKEGKQIGTGDCPEFGG</sequence>
<dbReference type="EMBL" id="LAZR01006169">
    <property type="protein sequence ID" value="KKM94198.1"/>
    <property type="molecule type" value="Genomic_DNA"/>
</dbReference>
<feature type="region of interest" description="Disordered" evidence="1">
    <location>
        <begin position="135"/>
        <end position="155"/>
    </location>
</feature>
<accession>A0A0F9LLD9</accession>
<organism evidence="2">
    <name type="scientific">marine sediment metagenome</name>
    <dbReference type="NCBI Taxonomy" id="412755"/>
    <lineage>
        <taxon>unclassified sequences</taxon>
        <taxon>metagenomes</taxon>
        <taxon>ecological metagenomes</taxon>
    </lineage>
</organism>
<feature type="region of interest" description="Disordered" evidence="1">
    <location>
        <begin position="59"/>
        <end position="99"/>
    </location>
</feature>
<dbReference type="AlphaFoldDB" id="A0A0F9LLD9"/>
<gene>
    <name evidence="2" type="ORF">LCGC14_1200670</name>
</gene>
<evidence type="ECO:0000313" key="2">
    <source>
        <dbReference type="EMBL" id="KKM94198.1"/>
    </source>
</evidence>
<protein>
    <submittedName>
        <fullName evidence="2">Uncharacterized protein</fullName>
    </submittedName>
</protein>
<name>A0A0F9LLD9_9ZZZZ</name>
<reference evidence="2" key="1">
    <citation type="journal article" date="2015" name="Nature">
        <title>Complex archaea that bridge the gap between prokaryotes and eukaryotes.</title>
        <authorList>
            <person name="Spang A."/>
            <person name="Saw J.H."/>
            <person name="Jorgensen S.L."/>
            <person name="Zaremba-Niedzwiedzka K."/>
            <person name="Martijn J."/>
            <person name="Lind A.E."/>
            <person name="van Eijk R."/>
            <person name="Schleper C."/>
            <person name="Guy L."/>
            <person name="Ettema T.J."/>
        </authorList>
    </citation>
    <scope>NUCLEOTIDE SEQUENCE</scope>
</reference>